<feature type="transmembrane region" description="Helical" evidence="13">
    <location>
        <begin position="50"/>
        <end position="71"/>
    </location>
</feature>
<keyword evidence="11 13" id="KW-0472">Membrane</keyword>
<keyword evidence="7" id="KW-0479">Metal-binding</keyword>
<dbReference type="AlphaFoldDB" id="A0A8T4IAP6"/>
<feature type="transmembrane region" description="Helical" evidence="13">
    <location>
        <begin position="131"/>
        <end position="154"/>
    </location>
</feature>
<dbReference type="RefSeq" id="WP_284052481.1">
    <property type="nucleotide sequence ID" value="NZ_JAGRQC010000001.1"/>
</dbReference>
<dbReference type="InterPro" id="IPR052168">
    <property type="entry name" value="Cytochrome_b561_oxidase"/>
</dbReference>
<keyword evidence="4" id="KW-1003">Cell membrane</keyword>
<comment type="subcellular location">
    <subcellularLocation>
        <location evidence="2">Cell membrane</location>
        <topology evidence="2">Multi-pass membrane protein</topology>
    </subcellularLocation>
</comment>
<evidence type="ECO:0000256" key="12">
    <source>
        <dbReference type="ARBA" id="ARBA00037975"/>
    </source>
</evidence>
<evidence type="ECO:0000256" key="11">
    <source>
        <dbReference type="ARBA" id="ARBA00023136"/>
    </source>
</evidence>
<evidence type="ECO:0000256" key="5">
    <source>
        <dbReference type="ARBA" id="ARBA00022617"/>
    </source>
</evidence>
<evidence type="ECO:0000313" key="16">
    <source>
        <dbReference type="Proteomes" id="UP000676996"/>
    </source>
</evidence>
<evidence type="ECO:0000256" key="4">
    <source>
        <dbReference type="ARBA" id="ARBA00022475"/>
    </source>
</evidence>
<name>A0A8T4IAP6_9SPHN</name>
<accession>A0A8T4IAP6</accession>
<gene>
    <name evidence="15" type="ORF">J7S20_01590</name>
</gene>
<dbReference type="PANTHER" id="PTHR30529:SF1">
    <property type="entry name" value="CYTOCHROME B561 HOMOLOG 2"/>
    <property type="match status" value="1"/>
</dbReference>
<keyword evidence="8" id="KW-0249">Electron transport</keyword>
<proteinExistence type="inferred from homology"/>
<evidence type="ECO:0000256" key="6">
    <source>
        <dbReference type="ARBA" id="ARBA00022692"/>
    </source>
</evidence>
<evidence type="ECO:0000256" key="1">
    <source>
        <dbReference type="ARBA" id="ARBA00001970"/>
    </source>
</evidence>
<feature type="transmembrane region" description="Helical" evidence="13">
    <location>
        <begin position="12"/>
        <end position="30"/>
    </location>
</feature>
<protein>
    <submittedName>
        <fullName evidence="15">Cytochrome b/b6 domain-containing protein</fullName>
    </submittedName>
</protein>
<dbReference type="PANTHER" id="PTHR30529">
    <property type="entry name" value="CYTOCHROME B561"/>
    <property type="match status" value="1"/>
</dbReference>
<organism evidence="15 16">
    <name type="scientific">Stakelama marina</name>
    <dbReference type="NCBI Taxonomy" id="2826939"/>
    <lineage>
        <taxon>Bacteria</taxon>
        <taxon>Pseudomonadati</taxon>
        <taxon>Pseudomonadota</taxon>
        <taxon>Alphaproteobacteria</taxon>
        <taxon>Sphingomonadales</taxon>
        <taxon>Sphingomonadaceae</taxon>
        <taxon>Stakelama</taxon>
    </lineage>
</organism>
<comment type="similarity">
    <text evidence="12">Belongs to the cytochrome b561 family.</text>
</comment>
<evidence type="ECO:0000256" key="9">
    <source>
        <dbReference type="ARBA" id="ARBA00022989"/>
    </source>
</evidence>
<dbReference type="GO" id="GO:0022904">
    <property type="term" value="P:respiratory electron transport chain"/>
    <property type="evidence" value="ECO:0007669"/>
    <property type="project" value="InterPro"/>
</dbReference>
<keyword evidence="16" id="KW-1185">Reference proteome</keyword>
<dbReference type="Proteomes" id="UP000676996">
    <property type="component" value="Unassembled WGS sequence"/>
</dbReference>
<dbReference type="SUPFAM" id="SSF81342">
    <property type="entry name" value="Transmembrane di-heme cytochromes"/>
    <property type="match status" value="1"/>
</dbReference>
<evidence type="ECO:0000256" key="8">
    <source>
        <dbReference type="ARBA" id="ARBA00022982"/>
    </source>
</evidence>
<dbReference type="GO" id="GO:0005886">
    <property type="term" value="C:plasma membrane"/>
    <property type="evidence" value="ECO:0007669"/>
    <property type="project" value="UniProtKB-SubCell"/>
</dbReference>
<keyword evidence="3" id="KW-0813">Transport</keyword>
<dbReference type="Pfam" id="PF01292">
    <property type="entry name" value="Ni_hydr_CYTB"/>
    <property type="match status" value="1"/>
</dbReference>
<dbReference type="EMBL" id="JAGRQC010000001">
    <property type="protein sequence ID" value="MBR0551192.1"/>
    <property type="molecule type" value="Genomic_DNA"/>
</dbReference>
<dbReference type="InterPro" id="IPR011577">
    <property type="entry name" value="Cyt_b561_bac/Ni-Hgenase"/>
</dbReference>
<comment type="caution">
    <text evidence="15">The sequence shown here is derived from an EMBL/GenBank/DDBJ whole genome shotgun (WGS) entry which is preliminary data.</text>
</comment>
<dbReference type="GO" id="GO:0020037">
    <property type="term" value="F:heme binding"/>
    <property type="evidence" value="ECO:0007669"/>
    <property type="project" value="TreeGrafter"/>
</dbReference>
<evidence type="ECO:0000256" key="2">
    <source>
        <dbReference type="ARBA" id="ARBA00004651"/>
    </source>
</evidence>
<dbReference type="InterPro" id="IPR016174">
    <property type="entry name" value="Di-haem_cyt_TM"/>
</dbReference>
<sequence length="163" mass="18903">MLAPTRDRWSRLNVYLHWLIVALVVVQYIDHEWMVQMWDGEQHGSPVSQGIAYGGWLHIIAGSLILGAAFLRLIDRFWSGRPPHPDQVPNWSTWVAKITHFLIYAILLLMPSLGLLAWFTGDDTIAHYHTFFWTPLLILVALHIAGALMQHFYYRTDVLRRMA</sequence>
<dbReference type="GO" id="GO:0046872">
    <property type="term" value="F:metal ion binding"/>
    <property type="evidence" value="ECO:0007669"/>
    <property type="project" value="UniProtKB-KW"/>
</dbReference>
<evidence type="ECO:0000256" key="10">
    <source>
        <dbReference type="ARBA" id="ARBA00023004"/>
    </source>
</evidence>
<reference evidence="15" key="1">
    <citation type="submission" date="2021-04" db="EMBL/GenBank/DDBJ databases">
        <title>Ouciella asimina sp. nov., isolated from the surface seawater in the hydrothermal field of Okinawa Trough.</title>
        <authorList>
            <person name="Shuang W."/>
        </authorList>
    </citation>
    <scope>NUCLEOTIDE SEQUENCE</scope>
    <source>
        <strain evidence="15">LXI357</strain>
    </source>
</reference>
<evidence type="ECO:0000313" key="15">
    <source>
        <dbReference type="EMBL" id="MBR0551192.1"/>
    </source>
</evidence>
<keyword evidence="5" id="KW-0349">Heme</keyword>
<evidence type="ECO:0000256" key="7">
    <source>
        <dbReference type="ARBA" id="ARBA00022723"/>
    </source>
</evidence>
<dbReference type="GO" id="GO:0009055">
    <property type="term" value="F:electron transfer activity"/>
    <property type="evidence" value="ECO:0007669"/>
    <property type="project" value="InterPro"/>
</dbReference>
<evidence type="ECO:0000259" key="14">
    <source>
        <dbReference type="Pfam" id="PF01292"/>
    </source>
</evidence>
<keyword evidence="10" id="KW-0408">Iron</keyword>
<keyword evidence="6 13" id="KW-0812">Transmembrane</keyword>
<feature type="domain" description="Cytochrome b561 bacterial/Ni-hydrogenase" evidence="14">
    <location>
        <begin position="8"/>
        <end position="162"/>
    </location>
</feature>
<evidence type="ECO:0000256" key="13">
    <source>
        <dbReference type="SAM" id="Phobius"/>
    </source>
</evidence>
<comment type="cofactor">
    <cofactor evidence="1">
        <name>heme b</name>
        <dbReference type="ChEBI" id="CHEBI:60344"/>
    </cofactor>
</comment>
<keyword evidence="9 13" id="KW-1133">Transmembrane helix</keyword>
<feature type="transmembrane region" description="Helical" evidence="13">
    <location>
        <begin position="101"/>
        <end position="119"/>
    </location>
</feature>
<evidence type="ECO:0000256" key="3">
    <source>
        <dbReference type="ARBA" id="ARBA00022448"/>
    </source>
</evidence>